<accession>A0AAV5WHR5</accession>
<evidence type="ECO:0000313" key="2">
    <source>
        <dbReference type="EMBL" id="GMT29863.1"/>
    </source>
</evidence>
<keyword evidence="1" id="KW-0472">Membrane</keyword>
<reference evidence="2" key="1">
    <citation type="submission" date="2023-10" db="EMBL/GenBank/DDBJ databases">
        <title>Genome assembly of Pristionchus species.</title>
        <authorList>
            <person name="Yoshida K."/>
            <person name="Sommer R.J."/>
        </authorList>
    </citation>
    <scope>NUCLEOTIDE SEQUENCE</scope>
    <source>
        <strain evidence="2">RS5133</strain>
    </source>
</reference>
<feature type="non-terminal residue" evidence="2">
    <location>
        <position position="108"/>
    </location>
</feature>
<keyword evidence="3" id="KW-1185">Reference proteome</keyword>
<organism evidence="2 3">
    <name type="scientific">Pristionchus fissidentatus</name>
    <dbReference type="NCBI Taxonomy" id="1538716"/>
    <lineage>
        <taxon>Eukaryota</taxon>
        <taxon>Metazoa</taxon>
        <taxon>Ecdysozoa</taxon>
        <taxon>Nematoda</taxon>
        <taxon>Chromadorea</taxon>
        <taxon>Rhabditida</taxon>
        <taxon>Rhabditina</taxon>
        <taxon>Diplogasteromorpha</taxon>
        <taxon>Diplogasteroidea</taxon>
        <taxon>Neodiplogasteridae</taxon>
        <taxon>Pristionchus</taxon>
    </lineage>
</organism>
<proteinExistence type="predicted"/>
<feature type="transmembrane region" description="Helical" evidence="1">
    <location>
        <begin position="69"/>
        <end position="91"/>
    </location>
</feature>
<sequence>MLFTSLPTCLLIIVDIDPRSRHYRKYLLSVLIPSILLDIWTFIGVPIFLLNYGIAYCIGHLPLSFGSEIYSTIYSAFLIEICSSYASSAYYRRNVRIYFQNIDEMKII</sequence>
<name>A0AAV5WHR5_9BILA</name>
<keyword evidence="1" id="KW-1133">Transmembrane helix</keyword>
<evidence type="ECO:0008006" key="4">
    <source>
        <dbReference type="Google" id="ProtNLM"/>
    </source>
</evidence>
<dbReference type="AlphaFoldDB" id="A0AAV5WHR5"/>
<dbReference type="EMBL" id="BTSY01000005">
    <property type="protein sequence ID" value="GMT29863.1"/>
    <property type="molecule type" value="Genomic_DNA"/>
</dbReference>
<dbReference type="Proteomes" id="UP001432322">
    <property type="component" value="Unassembled WGS sequence"/>
</dbReference>
<evidence type="ECO:0000256" key="1">
    <source>
        <dbReference type="SAM" id="Phobius"/>
    </source>
</evidence>
<protein>
    <recommendedName>
        <fullName evidence="4">G protein-coupled receptor</fullName>
    </recommendedName>
</protein>
<comment type="caution">
    <text evidence="2">The sequence shown here is derived from an EMBL/GenBank/DDBJ whole genome shotgun (WGS) entry which is preliminary data.</text>
</comment>
<gene>
    <name evidence="2" type="ORF">PFISCL1PPCAC_21160</name>
</gene>
<evidence type="ECO:0000313" key="3">
    <source>
        <dbReference type="Proteomes" id="UP001432322"/>
    </source>
</evidence>
<keyword evidence="1" id="KW-0812">Transmembrane</keyword>
<feature type="transmembrane region" description="Helical" evidence="1">
    <location>
        <begin position="26"/>
        <end position="49"/>
    </location>
</feature>